<accession>A0AAV9CUZ7</accession>
<evidence type="ECO:0000313" key="3">
    <source>
        <dbReference type="Proteomes" id="UP001180020"/>
    </source>
</evidence>
<dbReference type="PANTHER" id="PTHR34466">
    <property type="entry name" value="OS11G0129800 PROTEIN"/>
    <property type="match status" value="1"/>
</dbReference>
<sequence length="557" mass="62348">MAVSAFKSTSKRGTFATTPTASSSNAKEPKTEDPKKKKPQQRRSRSVSAASMNRTEVSSPRLPLNISEFSDTRDNPLFSSSSPSPPDSRKTQKSTRLGESDCGLHQKPIKIDALDTRRGRAVSRSSGGGGKFSDRSLSRRRSFSSGRFGDSESEIEGGSVLDSKLRSKNVGNSKGCMNKKPDLVMKFSDISDQTRNLRTWSSQHPPSAHLDSPVTPNWEDGSAVSFSEMEEDTIQEFFERTEATHGKNTAFINLDNVTDATPELVNPDAVELIYDIQREYATKFEESQERARKLRADLAVEEQREQELSKILQQILPDSKNSASRKSHVKRKMSNERRRISRCLTEEAMNYFDECVSISTFDSSDFSAAEDPPFCSAAGSPSVGDRQVFLSGCSSCSTSHLRSGLIDLNKDVDNQSQCSLSHESYDASATSTSSNTIKETNHMNGKWSPEKLMNSDKLEIDKEKLNSDKLEEDEINLFSCAREPMRLRELHDIRSYIKKFEKEQLKEEIVDNPSIMSSYNADDYDSCTLAESVLYEKVILRNRIDFGGLLICDVRIQ</sequence>
<reference evidence="2" key="1">
    <citation type="journal article" date="2023" name="Nat. Commun.">
        <title>Diploid and tetraploid genomes of Acorus and the evolution of monocots.</title>
        <authorList>
            <person name="Ma L."/>
            <person name="Liu K.W."/>
            <person name="Li Z."/>
            <person name="Hsiao Y.Y."/>
            <person name="Qi Y."/>
            <person name="Fu T."/>
            <person name="Tang G.D."/>
            <person name="Zhang D."/>
            <person name="Sun W.H."/>
            <person name="Liu D.K."/>
            <person name="Li Y."/>
            <person name="Chen G.Z."/>
            <person name="Liu X.D."/>
            <person name="Liao X.Y."/>
            <person name="Jiang Y.T."/>
            <person name="Yu X."/>
            <person name="Hao Y."/>
            <person name="Huang J."/>
            <person name="Zhao X.W."/>
            <person name="Ke S."/>
            <person name="Chen Y.Y."/>
            <person name="Wu W.L."/>
            <person name="Hsu J.L."/>
            <person name="Lin Y.F."/>
            <person name="Huang M.D."/>
            <person name="Li C.Y."/>
            <person name="Huang L."/>
            <person name="Wang Z.W."/>
            <person name="Zhao X."/>
            <person name="Zhong W.Y."/>
            <person name="Peng D.H."/>
            <person name="Ahmad S."/>
            <person name="Lan S."/>
            <person name="Zhang J.S."/>
            <person name="Tsai W.C."/>
            <person name="Van de Peer Y."/>
            <person name="Liu Z.J."/>
        </authorList>
    </citation>
    <scope>NUCLEOTIDE SEQUENCE</scope>
    <source>
        <strain evidence="2">CP</strain>
    </source>
</reference>
<feature type="compositionally biased region" description="Polar residues" evidence="1">
    <location>
        <begin position="1"/>
        <end position="26"/>
    </location>
</feature>
<protein>
    <submittedName>
        <fullName evidence="2">Uncharacterized protein</fullName>
    </submittedName>
</protein>
<dbReference type="Proteomes" id="UP001180020">
    <property type="component" value="Unassembled WGS sequence"/>
</dbReference>
<evidence type="ECO:0000256" key="1">
    <source>
        <dbReference type="SAM" id="MobiDB-lite"/>
    </source>
</evidence>
<name>A0AAV9CUZ7_ACOCL</name>
<comment type="caution">
    <text evidence="2">The sequence shown here is derived from an EMBL/GenBank/DDBJ whole genome shotgun (WGS) entry which is preliminary data.</text>
</comment>
<feature type="compositionally biased region" description="Basic and acidic residues" evidence="1">
    <location>
        <begin position="96"/>
        <end position="118"/>
    </location>
</feature>
<reference evidence="2" key="2">
    <citation type="submission" date="2023-06" db="EMBL/GenBank/DDBJ databases">
        <authorList>
            <person name="Ma L."/>
            <person name="Liu K.-W."/>
            <person name="Li Z."/>
            <person name="Hsiao Y.-Y."/>
            <person name="Qi Y."/>
            <person name="Fu T."/>
            <person name="Tang G."/>
            <person name="Zhang D."/>
            <person name="Sun W.-H."/>
            <person name="Liu D.-K."/>
            <person name="Li Y."/>
            <person name="Chen G.-Z."/>
            <person name="Liu X.-D."/>
            <person name="Liao X.-Y."/>
            <person name="Jiang Y.-T."/>
            <person name="Yu X."/>
            <person name="Hao Y."/>
            <person name="Huang J."/>
            <person name="Zhao X.-W."/>
            <person name="Ke S."/>
            <person name="Chen Y.-Y."/>
            <person name="Wu W.-L."/>
            <person name="Hsu J.-L."/>
            <person name="Lin Y.-F."/>
            <person name="Huang M.-D."/>
            <person name="Li C.-Y."/>
            <person name="Huang L."/>
            <person name="Wang Z.-W."/>
            <person name="Zhao X."/>
            <person name="Zhong W.-Y."/>
            <person name="Peng D.-H."/>
            <person name="Ahmad S."/>
            <person name="Lan S."/>
            <person name="Zhang J.-S."/>
            <person name="Tsai W.-C."/>
            <person name="Van De Peer Y."/>
            <person name="Liu Z.-J."/>
        </authorList>
    </citation>
    <scope>NUCLEOTIDE SEQUENCE</scope>
    <source>
        <strain evidence="2">CP</strain>
        <tissue evidence="2">Leaves</tissue>
    </source>
</reference>
<organism evidence="2 3">
    <name type="scientific">Acorus calamus</name>
    <name type="common">Sweet flag</name>
    <dbReference type="NCBI Taxonomy" id="4465"/>
    <lineage>
        <taxon>Eukaryota</taxon>
        <taxon>Viridiplantae</taxon>
        <taxon>Streptophyta</taxon>
        <taxon>Embryophyta</taxon>
        <taxon>Tracheophyta</taxon>
        <taxon>Spermatophyta</taxon>
        <taxon>Magnoliopsida</taxon>
        <taxon>Liliopsida</taxon>
        <taxon>Acoraceae</taxon>
        <taxon>Acorus</taxon>
    </lineage>
</organism>
<proteinExistence type="predicted"/>
<evidence type="ECO:0000313" key="2">
    <source>
        <dbReference type="EMBL" id="KAK1292601.1"/>
    </source>
</evidence>
<keyword evidence="3" id="KW-1185">Reference proteome</keyword>
<dbReference type="EMBL" id="JAUJYO010000017">
    <property type="protein sequence ID" value="KAK1292601.1"/>
    <property type="molecule type" value="Genomic_DNA"/>
</dbReference>
<dbReference type="PANTHER" id="PTHR34466:SF3">
    <property type="entry name" value="OS11G0129800 PROTEIN"/>
    <property type="match status" value="1"/>
</dbReference>
<gene>
    <name evidence="2" type="ORF">QJS10_CPB17g01594</name>
</gene>
<feature type="region of interest" description="Disordered" evidence="1">
    <location>
        <begin position="1"/>
        <end position="159"/>
    </location>
</feature>
<feature type="region of interest" description="Disordered" evidence="1">
    <location>
        <begin position="430"/>
        <end position="449"/>
    </location>
</feature>
<dbReference type="AlphaFoldDB" id="A0AAV9CUZ7"/>
<feature type="compositionally biased region" description="Basic residues" evidence="1">
    <location>
        <begin position="36"/>
        <end position="45"/>
    </location>
</feature>